<evidence type="ECO:0000313" key="5">
    <source>
        <dbReference type="RefSeq" id="XP_015606735.1"/>
    </source>
</evidence>
<evidence type="ECO:0000256" key="2">
    <source>
        <dbReference type="SAM" id="SignalP"/>
    </source>
</evidence>
<dbReference type="KEGG" id="ccin:107273249"/>
<dbReference type="RefSeq" id="XP_015606735.1">
    <property type="nucleotide sequence ID" value="XM_015751249.2"/>
</dbReference>
<protein>
    <submittedName>
        <fullName evidence="4 5">Rhythmically expressed gene 5 protein</fullName>
    </submittedName>
</protein>
<evidence type="ECO:0000313" key="3">
    <source>
        <dbReference type="Proteomes" id="UP000694920"/>
    </source>
</evidence>
<dbReference type="RefSeq" id="XP_015606732.1">
    <property type="nucleotide sequence ID" value="XM_015751246.2"/>
</dbReference>
<dbReference type="RefSeq" id="XP_024946335.1">
    <property type="nucleotide sequence ID" value="XM_025090567.1"/>
</dbReference>
<feature type="region of interest" description="Disordered" evidence="1">
    <location>
        <begin position="127"/>
        <end position="147"/>
    </location>
</feature>
<dbReference type="Proteomes" id="UP000694920">
    <property type="component" value="Unplaced"/>
</dbReference>
<keyword evidence="2" id="KW-0732">Signal</keyword>
<proteinExistence type="predicted"/>
<sequence length="265" mass="29658">MAVRCCGIFIAISILVLCCDITKVRGSAIPMWEFLSRDEKMSHLYRVFSRQVARYCADSSMPDCNKNLLVSGLRNLATMDENLLDKMDPYQRGAQEIIWRGMMRNNGFANRIGTDLEDSYYANDADPLANSGSEHNGLAEESAPVSDYVRPTGHTGPYLMGPMVIRVFPDGRPVPGDSNRPLPRDEDVDDLKFSKLPSIEEIEASSGSLFYGKSNVPKKPLFSGSGQQRPSVIPTTRGSHRRNNPLFDNRRIAEISNNARSIRFY</sequence>
<dbReference type="AlphaFoldDB" id="A0AAJ7FSY0"/>
<dbReference type="RefSeq" id="XP_024946334.1">
    <property type="nucleotide sequence ID" value="XM_025090566.1"/>
</dbReference>
<keyword evidence="3" id="KW-1185">Reference proteome</keyword>
<name>A0AAJ7FSY0_CEPCN</name>
<dbReference type="GeneID" id="107273249"/>
<evidence type="ECO:0000256" key="1">
    <source>
        <dbReference type="SAM" id="MobiDB-lite"/>
    </source>
</evidence>
<dbReference type="CTD" id="37968"/>
<evidence type="ECO:0000313" key="4">
    <source>
        <dbReference type="RefSeq" id="XP_015606732.1"/>
    </source>
</evidence>
<reference evidence="4 5" key="1">
    <citation type="submission" date="2025-04" db="UniProtKB">
        <authorList>
            <consortium name="RefSeq"/>
        </authorList>
    </citation>
    <scope>IDENTIFICATION</scope>
</reference>
<feature type="signal peptide" evidence="2">
    <location>
        <begin position="1"/>
        <end position="26"/>
    </location>
</feature>
<gene>
    <name evidence="4 5 6 7" type="primary">LOC107273249</name>
</gene>
<accession>A0AAJ7FSY0</accession>
<feature type="chain" id="PRO_5044708855" evidence="2">
    <location>
        <begin position="27"/>
        <end position="265"/>
    </location>
</feature>
<feature type="compositionally biased region" description="Polar residues" evidence="1">
    <location>
        <begin position="224"/>
        <end position="237"/>
    </location>
</feature>
<evidence type="ECO:0000313" key="7">
    <source>
        <dbReference type="RefSeq" id="XP_024946335.1"/>
    </source>
</evidence>
<organism evidence="3 4">
    <name type="scientific">Cephus cinctus</name>
    <name type="common">Wheat stem sawfly</name>
    <dbReference type="NCBI Taxonomy" id="211228"/>
    <lineage>
        <taxon>Eukaryota</taxon>
        <taxon>Metazoa</taxon>
        <taxon>Ecdysozoa</taxon>
        <taxon>Arthropoda</taxon>
        <taxon>Hexapoda</taxon>
        <taxon>Insecta</taxon>
        <taxon>Pterygota</taxon>
        <taxon>Neoptera</taxon>
        <taxon>Endopterygota</taxon>
        <taxon>Hymenoptera</taxon>
        <taxon>Cephoidea</taxon>
        <taxon>Cephidae</taxon>
        <taxon>Cephus</taxon>
    </lineage>
</organism>
<feature type="region of interest" description="Disordered" evidence="1">
    <location>
        <begin position="170"/>
        <end position="189"/>
    </location>
</feature>
<feature type="region of interest" description="Disordered" evidence="1">
    <location>
        <begin position="220"/>
        <end position="243"/>
    </location>
</feature>
<evidence type="ECO:0000313" key="6">
    <source>
        <dbReference type="RefSeq" id="XP_024946334.1"/>
    </source>
</evidence>